<comment type="similarity">
    <text evidence="7 15">In the N-terminal section; belongs to the PRA-CH family.</text>
</comment>
<dbReference type="AlphaFoldDB" id="E3CYZ9"/>
<dbReference type="GO" id="GO:0005524">
    <property type="term" value="F:ATP binding"/>
    <property type="evidence" value="ECO:0007669"/>
    <property type="project" value="UniProtKB-KW"/>
</dbReference>
<keyword evidence="11 15" id="KW-0378">Hydrolase</keyword>
<dbReference type="GO" id="GO:0005737">
    <property type="term" value="C:cytoplasm"/>
    <property type="evidence" value="ECO:0007669"/>
    <property type="project" value="UniProtKB-SubCell"/>
</dbReference>
<dbReference type="InterPro" id="IPR008179">
    <property type="entry name" value="HisE"/>
</dbReference>
<dbReference type="NCBIfam" id="NF000768">
    <property type="entry name" value="PRK00051.1"/>
    <property type="match status" value="1"/>
</dbReference>
<dbReference type="PANTHER" id="PTHR42945:SF1">
    <property type="entry name" value="HISTIDINE BIOSYNTHESIS BIFUNCTIONAL PROTEIN HIS7"/>
    <property type="match status" value="1"/>
</dbReference>
<dbReference type="GO" id="GO:0004636">
    <property type="term" value="F:phosphoribosyl-ATP diphosphatase activity"/>
    <property type="evidence" value="ECO:0007669"/>
    <property type="project" value="UniProtKB-UniRule"/>
</dbReference>
<dbReference type="UniPathway" id="UPA00031">
    <property type="reaction ID" value="UER00007"/>
</dbReference>
<keyword evidence="9 15" id="KW-0028">Amino-acid biosynthesis</keyword>
<evidence type="ECO:0000256" key="8">
    <source>
        <dbReference type="ARBA" id="ARBA00022490"/>
    </source>
</evidence>
<dbReference type="Pfam" id="PF01503">
    <property type="entry name" value="PRA-PH"/>
    <property type="match status" value="1"/>
</dbReference>
<comment type="pathway">
    <text evidence="4 15">Amino-acid biosynthesis; L-histidine biosynthesis; L-histidine from 5-phospho-alpha-D-ribose 1-diphosphate: step 3/9.</text>
</comment>
<comment type="similarity">
    <text evidence="6 15">In the C-terminal section; belongs to the PRA-PH family.</text>
</comment>
<evidence type="ECO:0000313" key="18">
    <source>
        <dbReference type="Proteomes" id="UP000005096"/>
    </source>
</evidence>
<feature type="region of interest" description="Phosphoribosyl-ATP pyrophosphohydrolase" evidence="15">
    <location>
        <begin position="116"/>
        <end position="217"/>
    </location>
</feature>
<accession>E3CYZ9</accession>
<name>E3CYZ9_9BACT</name>
<evidence type="ECO:0000256" key="10">
    <source>
        <dbReference type="ARBA" id="ARBA00022741"/>
    </source>
</evidence>
<evidence type="ECO:0000256" key="12">
    <source>
        <dbReference type="ARBA" id="ARBA00022840"/>
    </source>
</evidence>
<dbReference type="Proteomes" id="UP000005096">
    <property type="component" value="Chromosome"/>
</dbReference>
<dbReference type="eggNOG" id="COG0139">
    <property type="taxonomic scope" value="Bacteria"/>
</dbReference>
<dbReference type="GO" id="GO:0000105">
    <property type="term" value="P:L-histidine biosynthetic process"/>
    <property type="evidence" value="ECO:0007669"/>
    <property type="project" value="UniProtKB-UniRule"/>
</dbReference>
<evidence type="ECO:0000256" key="7">
    <source>
        <dbReference type="ARBA" id="ARBA00008299"/>
    </source>
</evidence>
<evidence type="ECO:0000256" key="13">
    <source>
        <dbReference type="ARBA" id="ARBA00023102"/>
    </source>
</evidence>
<dbReference type="SUPFAM" id="SSF101386">
    <property type="entry name" value="all-alpha NTP pyrophosphatases"/>
    <property type="match status" value="1"/>
</dbReference>
<dbReference type="Pfam" id="PF01502">
    <property type="entry name" value="PRA-CH"/>
    <property type="match status" value="1"/>
</dbReference>
<dbReference type="EC" id="3.6.1.31" evidence="15"/>
<dbReference type="NCBIfam" id="NF002747">
    <property type="entry name" value="PRK02759.1"/>
    <property type="match status" value="1"/>
</dbReference>
<comment type="catalytic activity">
    <reaction evidence="2 15">
        <text>1-(5-phospho-beta-D-ribosyl)-ATP + H2O = 1-(5-phospho-beta-D-ribosyl)-5'-AMP + diphosphate + H(+)</text>
        <dbReference type="Rhea" id="RHEA:22828"/>
        <dbReference type="ChEBI" id="CHEBI:15377"/>
        <dbReference type="ChEBI" id="CHEBI:15378"/>
        <dbReference type="ChEBI" id="CHEBI:33019"/>
        <dbReference type="ChEBI" id="CHEBI:59457"/>
        <dbReference type="ChEBI" id="CHEBI:73183"/>
        <dbReference type="EC" id="3.6.1.31"/>
    </reaction>
</comment>
<dbReference type="Gene3D" id="1.10.287.1080">
    <property type="entry name" value="MazG-like"/>
    <property type="match status" value="1"/>
</dbReference>
<reference evidence="17 18" key="1">
    <citation type="journal article" date="2010" name="Stand. Genomic Sci.">
        <title>Non-contiguous finished genome sequence of Aminomonas paucivorans type strain (GLU-3).</title>
        <authorList>
            <person name="Pitluck S."/>
            <person name="Yasawong M."/>
            <person name="Held B."/>
            <person name="Lapidus A."/>
            <person name="Nolan M."/>
            <person name="Copeland A."/>
            <person name="Lucas S."/>
            <person name="Del Rio T.G."/>
            <person name="Tice H."/>
            <person name="Cheng J.F."/>
            <person name="Chertkov O."/>
            <person name="Goodwin L."/>
            <person name="Tapia R."/>
            <person name="Han C."/>
            <person name="Liolios K."/>
            <person name="Ivanova N."/>
            <person name="Mavromatis K."/>
            <person name="Ovchinnikova G."/>
            <person name="Pati A."/>
            <person name="Chen A."/>
            <person name="Palaniappan K."/>
            <person name="Land M."/>
            <person name="Hauser L."/>
            <person name="Chang Y.J."/>
            <person name="Jeffries C.D."/>
            <person name="Pukall R."/>
            <person name="Spring S."/>
            <person name="Rohde M."/>
            <person name="Sikorski J."/>
            <person name="Goker M."/>
            <person name="Woyke T."/>
            <person name="Bristow J."/>
            <person name="Eisen J.A."/>
            <person name="Markowitz V."/>
            <person name="Hugenholtz P."/>
            <person name="Kyrpides N.C."/>
            <person name="Klenk H.P."/>
        </authorList>
    </citation>
    <scope>NUCLEOTIDE SEQUENCE [LARGE SCALE GENOMIC DNA]</scope>
    <source>
        <strain evidence="17 18">DSM 12260</strain>
    </source>
</reference>
<evidence type="ECO:0000256" key="14">
    <source>
        <dbReference type="ARBA" id="ARBA00023268"/>
    </source>
</evidence>
<protein>
    <recommendedName>
        <fullName evidence="15">Histidine biosynthesis bifunctional protein HisIE</fullName>
    </recommendedName>
    <domain>
        <recommendedName>
            <fullName evidence="15">Phosphoribosyl-AMP cyclohydrolase</fullName>
            <shortName evidence="15">PRA-CH</shortName>
            <ecNumber evidence="15">3.5.4.19</ecNumber>
        </recommendedName>
    </domain>
    <domain>
        <recommendedName>
            <fullName evidence="15">Phosphoribosyl-ATP pyrophosphatase</fullName>
            <shortName evidence="15">PRA-PH</shortName>
            <ecNumber evidence="15">3.6.1.31</ecNumber>
        </recommendedName>
    </domain>
</protein>
<evidence type="ECO:0000259" key="16">
    <source>
        <dbReference type="Pfam" id="PF01502"/>
    </source>
</evidence>
<dbReference type="InterPro" id="IPR038019">
    <property type="entry name" value="PRib_AMP_CycHydrolase_sf"/>
</dbReference>
<evidence type="ECO:0000256" key="2">
    <source>
        <dbReference type="ARBA" id="ARBA00001460"/>
    </source>
</evidence>
<evidence type="ECO:0000256" key="6">
    <source>
        <dbReference type="ARBA" id="ARBA00007731"/>
    </source>
</evidence>
<evidence type="ECO:0000256" key="5">
    <source>
        <dbReference type="ARBA" id="ARBA00005204"/>
    </source>
</evidence>
<dbReference type="GO" id="GO:0004635">
    <property type="term" value="F:phosphoribosyl-AMP cyclohydrolase activity"/>
    <property type="evidence" value="ECO:0007669"/>
    <property type="project" value="UniProtKB-UniRule"/>
</dbReference>
<keyword evidence="14 15" id="KW-0511">Multifunctional enzyme</keyword>
<dbReference type="InterPro" id="IPR002496">
    <property type="entry name" value="PRib_AMP_CycHydrolase_dom"/>
</dbReference>
<dbReference type="PaxDb" id="584708-Apau_2183"/>
<dbReference type="HOGENOM" id="CLU_048577_3_1_0"/>
<evidence type="ECO:0000256" key="4">
    <source>
        <dbReference type="ARBA" id="ARBA00005169"/>
    </source>
</evidence>
<feature type="region of interest" description="Phosphoribosyl-AMP cyclohydrolase" evidence="15">
    <location>
        <begin position="1"/>
        <end position="115"/>
    </location>
</feature>
<dbReference type="InterPro" id="IPR021130">
    <property type="entry name" value="PRib-ATP_PPHydrolase-like"/>
</dbReference>
<sequence>MSRWEGLIFDERGLIPVVAQDARTGRVLMVAWANREALDATLETGQLTFYSRSRGQLWRKGETSGNTLTLVELKGDCDGDTLLALVEPAGPACHTGEETCFFRSLAGEGGETGLFLGRLERILADRAASGDPGSYTARLLAAGTARVAQKVGEEGVETALATALEDRERFREEAADLLYHLLVAARSLEVPLRDVLSVLEDRHRRSPRPQIREGAPA</sequence>
<evidence type="ECO:0000256" key="11">
    <source>
        <dbReference type="ARBA" id="ARBA00022801"/>
    </source>
</evidence>
<keyword evidence="8 15" id="KW-0963">Cytoplasm</keyword>
<evidence type="ECO:0000313" key="17">
    <source>
        <dbReference type="EMBL" id="EFQ24594.1"/>
    </source>
</evidence>
<dbReference type="NCBIfam" id="TIGR03188">
    <property type="entry name" value="histidine_hisI"/>
    <property type="match status" value="1"/>
</dbReference>
<evidence type="ECO:0000256" key="1">
    <source>
        <dbReference type="ARBA" id="ARBA00000024"/>
    </source>
</evidence>
<dbReference type="InterPro" id="IPR026660">
    <property type="entry name" value="PRA-CH"/>
</dbReference>
<keyword evidence="13 15" id="KW-0368">Histidine biosynthesis</keyword>
<dbReference type="HAMAP" id="MF_01021">
    <property type="entry name" value="HisI"/>
    <property type="match status" value="1"/>
</dbReference>
<dbReference type="HAMAP" id="MF_01019">
    <property type="entry name" value="HisIE"/>
    <property type="match status" value="1"/>
</dbReference>
<dbReference type="OrthoDB" id="9795769at2"/>
<keyword evidence="10 15" id="KW-0547">Nucleotide-binding</keyword>
<comment type="pathway">
    <text evidence="5 15">Amino-acid biosynthesis; L-histidine biosynthesis; L-histidine from 5-phospho-alpha-D-ribose 1-diphosphate: step 2/9.</text>
</comment>
<comment type="subcellular location">
    <subcellularLocation>
        <location evidence="3 15">Cytoplasm</location>
    </subcellularLocation>
</comment>
<dbReference type="CDD" id="cd11534">
    <property type="entry name" value="NTP-PPase_HisIE_like"/>
    <property type="match status" value="1"/>
</dbReference>
<organism evidence="17 18">
    <name type="scientific">Aminomonas paucivorans DSM 12260</name>
    <dbReference type="NCBI Taxonomy" id="584708"/>
    <lineage>
        <taxon>Bacteria</taxon>
        <taxon>Thermotogati</taxon>
        <taxon>Synergistota</taxon>
        <taxon>Synergistia</taxon>
        <taxon>Synergistales</taxon>
        <taxon>Synergistaceae</taxon>
        <taxon>Aminomonas</taxon>
    </lineage>
</organism>
<comment type="catalytic activity">
    <reaction evidence="1 15">
        <text>1-(5-phospho-beta-D-ribosyl)-5'-AMP + H2O = 1-(5-phospho-beta-D-ribosyl)-5-[(5-phospho-beta-D-ribosylamino)methylideneamino]imidazole-4-carboxamide</text>
        <dbReference type="Rhea" id="RHEA:20049"/>
        <dbReference type="ChEBI" id="CHEBI:15377"/>
        <dbReference type="ChEBI" id="CHEBI:58435"/>
        <dbReference type="ChEBI" id="CHEBI:59457"/>
        <dbReference type="EC" id="3.5.4.19"/>
    </reaction>
</comment>
<evidence type="ECO:0000256" key="9">
    <source>
        <dbReference type="ARBA" id="ARBA00022605"/>
    </source>
</evidence>
<dbReference type="Gene3D" id="3.10.20.810">
    <property type="entry name" value="Phosphoribosyl-AMP cyclohydrolase"/>
    <property type="match status" value="1"/>
</dbReference>
<evidence type="ECO:0000256" key="15">
    <source>
        <dbReference type="HAMAP-Rule" id="MF_01019"/>
    </source>
</evidence>
<dbReference type="PANTHER" id="PTHR42945">
    <property type="entry name" value="HISTIDINE BIOSYNTHESIS BIFUNCTIONAL PROTEIN"/>
    <property type="match status" value="1"/>
</dbReference>
<evidence type="ECO:0000256" key="3">
    <source>
        <dbReference type="ARBA" id="ARBA00004496"/>
    </source>
</evidence>
<dbReference type="EC" id="3.5.4.19" evidence="15"/>
<feature type="domain" description="Phosphoribosyl-AMP cyclohydrolase" evidence="16">
    <location>
        <begin position="29"/>
        <end position="102"/>
    </location>
</feature>
<dbReference type="RefSeq" id="WP_006301838.1">
    <property type="nucleotide sequence ID" value="NZ_CM001022.1"/>
</dbReference>
<gene>
    <name evidence="15" type="primary">hisI</name>
    <name evidence="15" type="synonym">hisIE</name>
    <name evidence="17" type="ORF">Apau_2183</name>
</gene>
<dbReference type="EMBL" id="CM001022">
    <property type="protein sequence ID" value="EFQ24594.1"/>
    <property type="molecule type" value="Genomic_DNA"/>
</dbReference>
<dbReference type="InterPro" id="IPR023019">
    <property type="entry name" value="His_synth_HisIE"/>
</dbReference>
<dbReference type="FunFam" id="3.10.20.810:FF:000001">
    <property type="entry name" value="Histidine biosynthesis bifunctional protein HisIE"/>
    <property type="match status" value="1"/>
</dbReference>
<dbReference type="SUPFAM" id="SSF141734">
    <property type="entry name" value="HisI-like"/>
    <property type="match status" value="1"/>
</dbReference>
<keyword evidence="12 15" id="KW-0067">ATP-binding</keyword>
<dbReference type="STRING" id="584708.Apau_2183"/>
<dbReference type="HAMAP" id="MF_01020">
    <property type="entry name" value="HisE"/>
    <property type="match status" value="1"/>
</dbReference>
<proteinExistence type="inferred from homology"/>
<keyword evidence="18" id="KW-1185">Reference proteome</keyword>